<dbReference type="InterPro" id="IPR050508">
    <property type="entry name" value="Methyltransf_Superfamily"/>
</dbReference>
<dbReference type="AlphaFoldDB" id="A0A532V2U9"/>
<feature type="domain" description="Methyltransferase type 11" evidence="1">
    <location>
        <begin position="41"/>
        <end position="132"/>
    </location>
</feature>
<dbReference type="PANTHER" id="PTHR42912">
    <property type="entry name" value="METHYLTRANSFERASE"/>
    <property type="match status" value="1"/>
</dbReference>
<organism evidence="2 3">
    <name type="scientific">candidate division LCP-89 bacterium B3_LCP</name>
    <dbReference type="NCBI Taxonomy" id="2012998"/>
    <lineage>
        <taxon>Bacteria</taxon>
        <taxon>Pseudomonadati</taxon>
        <taxon>Bacteria division LCP-89</taxon>
    </lineage>
</organism>
<gene>
    <name evidence="2" type="ORF">CEE37_03020</name>
</gene>
<dbReference type="CDD" id="cd02440">
    <property type="entry name" value="AdoMet_MTases"/>
    <property type="match status" value="1"/>
</dbReference>
<sequence length="237" mass="26742">MEINLFGKERHIPLNGLNVSRQLEYALLMEYLKLTGSELLLDVACGDGYWTAKMIPEAKSIIGFDMNDKRLLQAQKLAPGLSGAIRSDAHHLPFKDESFDDTIGICVLEHFQDDVGALKELRRVTKTGGKIALTVDSFSYPGMSDEEKAGHAEKFSVAHHYTIESMTEKLRQADFEVTQWDYLLRNPISANLYRLALKVPKLAYFLFPISYPLSLWSERLSKNRSNGYKLAVAARAL</sequence>
<dbReference type="Gene3D" id="3.40.50.150">
    <property type="entry name" value="Vaccinia Virus protein VP39"/>
    <property type="match status" value="1"/>
</dbReference>
<name>A0A532V2U9_UNCL8</name>
<evidence type="ECO:0000313" key="3">
    <source>
        <dbReference type="Proteomes" id="UP000319619"/>
    </source>
</evidence>
<evidence type="ECO:0000313" key="2">
    <source>
        <dbReference type="EMBL" id="TKJ41551.1"/>
    </source>
</evidence>
<accession>A0A532V2U9</accession>
<comment type="caution">
    <text evidence="2">The sequence shown here is derived from an EMBL/GenBank/DDBJ whole genome shotgun (WGS) entry which is preliminary data.</text>
</comment>
<dbReference type="Proteomes" id="UP000319619">
    <property type="component" value="Unassembled WGS sequence"/>
</dbReference>
<dbReference type="GO" id="GO:0008757">
    <property type="term" value="F:S-adenosylmethionine-dependent methyltransferase activity"/>
    <property type="evidence" value="ECO:0007669"/>
    <property type="project" value="InterPro"/>
</dbReference>
<dbReference type="Pfam" id="PF08241">
    <property type="entry name" value="Methyltransf_11"/>
    <property type="match status" value="1"/>
</dbReference>
<proteinExistence type="predicted"/>
<dbReference type="SUPFAM" id="SSF53335">
    <property type="entry name" value="S-adenosyl-L-methionine-dependent methyltransferases"/>
    <property type="match status" value="1"/>
</dbReference>
<dbReference type="EMBL" id="NJBN01000002">
    <property type="protein sequence ID" value="TKJ41551.1"/>
    <property type="molecule type" value="Genomic_DNA"/>
</dbReference>
<protein>
    <recommendedName>
        <fullName evidence="1">Methyltransferase type 11 domain-containing protein</fullName>
    </recommendedName>
</protein>
<evidence type="ECO:0000259" key="1">
    <source>
        <dbReference type="Pfam" id="PF08241"/>
    </source>
</evidence>
<dbReference type="InterPro" id="IPR013216">
    <property type="entry name" value="Methyltransf_11"/>
</dbReference>
<reference evidence="2 3" key="1">
    <citation type="submission" date="2017-06" db="EMBL/GenBank/DDBJ databases">
        <title>Novel microbial phyla capable of carbon fixation and sulfur reduction in deep-sea sediments.</title>
        <authorList>
            <person name="Huang J."/>
            <person name="Baker B."/>
            <person name="Wang Y."/>
        </authorList>
    </citation>
    <scope>NUCLEOTIDE SEQUENCE [LARGE SCALE GENOMIC DNA]</scope>
    <source>
        <strain evidence="2">B3_LCP</strain>
    </source>
</reference>
<dbReference type="InterPro" id="IPR029063">
    <property type="entry name" value="SAM-dependent_MTases_sf"/>
</dbReference>